<dbReference type="eggNOG" id="COG2206">
    <property type="taxonomic scope" value="Bacteria"/>
</dbReference>
<evidence type="ECO:0000313" key="4">
    <source>
        <dbReference type="EMBL" id="ADR18347.1"/>
    </source>
</evidence>
<keyword evidence="4" id="KW-0418">Kinase</keyword>
<dbReference type="STRING" id="768670.Calni_0434"/>
<dbReference type="SUPFAM" id="SSF55785">
    <property type="entry name" value="PYP-like sensor domain (PAS domain)"/>
    <property type="match status" value="1"/>
</dbReference>
<dbReference type="PANTHER" id="PTHR43155:SF1">
    <property type="entry name" value="3'3'-CGAMP-SPECIFIC PHOSPHODIESTERASE 1"/>
    <property type="match status" value="1"/>
</dbReference>
<accession>E4TEU1</accession>
<feature type="domain" description="HD" evidence="2">
    <location>
        <begin position="46"/>
        <end position="157"/>
    </location>
</feature>
<feature type="domain" description="HD-GYP" evidence="3">
    <location>
        <begin position="225"/>
        <end position="421"/>
    </location>
</feature>
<reference evidence="4 5" key="2">
    <citation type="journal article" date="2011" name="Stand. Genomic Sci.">
        <title>Complete genome sequence of Calditerrivibrio nitroreducens type strain (Yu37-1).</title>
        <authorList>
            <person name="Pitluck S."/>
            <person name="Sikorski J."/>
            <person name="Zeytun A."/>
            <person name="Lapidus A."/>
            <person name="Nolan M."/>
            <person name="Lucas S."/>
            <person name="Hammon N."/>
            <person name="Deshpande S."/>
            <person name="Cheng J.F."/>
            <person name="Tapia R."/>
            <person name="Han C."/>
            <person name="Goodwin L."/>
            <person name="Liolios K."/>
            <person name="Pagani I."/>
            <person name="Ivanova N."/>
            <person name="Mavromatis K."/>
            <person name="Pati A."/>
            <person name="Chen A."/>
            <person name="Palaniappan K."/>
            <person name="Hauser L."/>
            <person name="Chang Y.J."/>
            <person name="Jeffries C.D."/>
            <person name="Detter J.C."/>
            <person name="Brambilla E."/>
            <person name="Djao O.D."/>
            <person name="Rohde M."/>
            <person name="Spring S."/>
            <person name="Goker M."/>
            <person name="Woyke T."/>
            <person name="Bristow J."/>
            <person name="Eisen J.A."/>
            <person name="Markowitz V."/>
            <person name="Hugenholtz P."/>
            <person name="Kyrpides N.C."/>
            <person name="Klenk H.P."/>
            <person name="Land M."/>
        </authorList>
    </citation>
    <scope>NUCLEOTIDE SEQUENCE [LARGE SCALE GENOMIC DNA]</scope>
    <source>
        <strain evidence="5">DSM 19672 / NBRC 101217 / Yu37-1</strain>
    </source>
</reference>
<dbReference type="Pfam" id="PF13426">
    <property type="entry name" value="PAS_9"/>
    <property type="match status" value="1"/>
</dbReference>
<evidence type="ECO:0000259" key="3">
    <source>
        <dbReference type="PROSITE" id="PS51832"/>
    </source>
</evidence>
<dbReference type="SUPFAM" id="SSF55874">
    <property type="entry name" value="ATPase domain of HSP90 chaperone/DNA topoisomerase II/histidine kinase"/>
    <property type="match status" value="1"/>
</dbReference>
<dbReference type="Pfam" id="PF13487">
    <property type="entry name" value="HD_5"/>
    <property type="match status" value="1"/>
</dbReference>
<dbReference type="AlphaFoldDB" id="E4TEU1"/>
<dbReference type="InterPro" id="IPR035965">
    <property type="entry name" value="PAS-like_dom_sf"/>
</dbReference>
<feature type="domain" description="Histidine kinase" evidence="1">
    <location>
        <begin position="694"/>
        <end position="802"/>
    </location>
</feature>
<dbReference type="SMART" id="SM00091">
    <property type="entry name" value="PAS"/>
    <property type="match status" value="1"/>
</dbReference>
<dbReference type="eggNOG" id="COG3290">
    <property type="taxonomic scope" value="Bacteria"/>
</dbReference>
<evidence type="ECO:0000259" key="2">
    <source>
        <dbReference type="PROSITE" id="PS51831"/>
    </source>
</evidence>
<dbReference type="Proteomes" id="UP000007039">
    <property type="component" value="Chromosome"/>
</dbReference>
<dbReference type="PANTHER" id="PTHR43155">
    <property type="entry name" value="CYCLIC DI-GMP PHOSPHODIESTERASE PA4108-RELATED"/>
    <property type="match status" value="1"/>
</dbReference>
<dbReference type="Gene3D" id="3.30.450.20">
    <property type="entry name" value="PAS domain"/>
    <property type="match status" value="1"/>
</dbReference>
<dbReference type="GO" id="GO:0016301">
    <property type="term" value="F:kinase activity"/>
    <property type="evidence" value="ECO:0007669"/>
    <property type="project" value="UniProtKB-KW"/>
</dbReference>
<proteinExistence type="predicted"/>
<dbReference type="Gene3D" id="3.30.565.10">
    <property type="entry name" value="Histidine kinase-like ATPase, C-terminal domain"/>
    <property type="match status" value="1"/>
</dbReference>
<dbReference type="PROSITE" id="PS51831">
    <property type="entry name" value="HD"/>
    <property type="match status" value="1"/>
</dbReference>
<sequence>MYNFNMEFLKKTKTVIFDDLHGSYVISSFDLAYNISKIIDLVNPELSNHHHRVAYISAAIASCCGLSNERISNTVIAALIHDIGVMLESEFRELSKFEVSENTKLNHSNVGAFLIDKVDNFKHLSNIISKHHLPYNKFPDTEDEALIIHLADRIDILLKRGVPAYYQRNNIKEMISSQTGKYFKPEHVDAFMSLYEKEFFWLDIEASDKDKLLKKYLNFETLVMDKNDILAFTNFLSHIIDFRCSFTATHSAGVASVASKIGELYELPDYMVTNLKIAGYLHDMGKLAINPYIINKNGQLSIDERIEIKKHTYYTFYALNSMDIFENVKEWAAFHHEYLDGTGYPFHLKADRLDLGSRIMTVADIYTALSEDRPYRKGMDRNKIKETLVNMVRSGKIDAEVVNILVKNVEEIENVRKLSQLVASQKYHEFKNILFISSNNLEPDANDLYLTYNNIKNKIGDVLNIIHFEEIINSIDDLILILNKERRIVFANSKALNYFNKPLHQIIDKRVGELFDCINGTEDQCGTTEFCKNCLANNSIKQALLGMHSLTQCSIEKQNNEITNFNISTIPIKTDKGDFVLFILKDIDKVDNYIINNNFYSDVINIVDNTYSILEAYKSNAITLDTDLLEILSNNISLIYQEIETQRFISLAERNNLHTHFEKFPVSFIEKNLKNIFSTTKDVNFEFTKEIDEIFTDKIILNRIIINLVKNAVEAGDEPRNIKIRFSGDSKNYRISVHNPEYIPEDIQKKIFKDIFTTKKDGNGLGTYCVKLLTERYLAGKVSFISNEQFGTTFFVEFPNIANML</sequence>
<reference key="1">
    <citation type="submission" date="2010-11" db="EMBL/GenBank/DDBJ databases">
        <title>The complete genome of chromosome of Calditerrivibrio nitroreducens DSM 19672.</title>
        <authorList>
            <consortium name="US DOE Joint Genome Institute (JGI-PGF)"/>
            <person name="Lucas S."/>
            <person name="Copeland A."/>
            <person name="Lapidus A."/>
            <person name="Bruce D."/>
            <person name="Goodwin L."/>
            <person name="Pitluck S."/>
            <person name="Kyrpides N."/>
            <person name="Mavromatis K."/>
            <person name="Ivanova N."/>
            <person name="Mikhailova N."/>
            <person name="Zeytun A."/>
            <person name="Brettin T."/>
            <person name="Detter J.C."/>
            <person name="Tapia R."/>
            <person name="Han C."/>
            <person name="Land M."/>
            <person name="Hauser L."/>
            <person name="Markowitz V."/>
            <person name="Cheng J.-F."/>
            <person name="Hugenholtz P."/>
            <person name="Woyke T."/>
            <person name="Wu D."/>
            <person name="Spring S."/>
            <person name="Schroeder M."/>
            <person name="Brambilla E."/>
            <person name="Klenk H.-P."/>
            <person name="Eisen J.A."/>
        </authorList>
    </citation>
    <scope>NUCLEOTIDE SEQUENCE [LARGE SCALE GENOMIC DNA]</scope>
    <source>
        <strain>DSM 19672</strain>
    </source>
</reference>
<dbReference type="SMART" id="SM00471">
    <property type="entry name" value="HDc"/>
    <property type="match status" value="2"/>
</dbReference>
<dbReference type="InterPro" id="IPR006674">
    <property type="entry name" value="HD_domain"/>
</dbReference>
<dbReference type="EMBL" id="CP002347">
    <property type="protein sequence ID" value="ADR18347.1"/>
    <property type="molecule type" value="Genomic_DNA"/>
</dbReference>
<dbReference type="CDD" id="cd00130">
    <property type="entry name" value="PAS"/>
    <property type="match status" value="1"/>
</dbReference>
<dbReference type="InterPro" id="IPR003594">
    <property type="entry name" value="HATPase_dom"/>
</dbReference>
<dbReference type="PROSITE" id="PS51832">
    <property type="entry name" value="HD_GYP"/>
    <property type="match status" value="1"/>
</dbReference>
<dbReference type="KEGG" id="cni:Calni_0434"/>
<dbReference type="CDD" id="cd00077">
    <property type="entry name" value="HDc"/>
    <property type="match status" value="2"/>
</dbReference>
<dbReference type="Gene3D" id="1.10.3210.10">
    <property type="entry name" value="Hypothetical protein af1432"/>
    <property type="match status" value="2"/>
</dbReference>
<dbReference type="Pfam" id="PF02518">
    <property type="entry name" value="HATPase_c"/>
    <property type="match status" value="1"/>
</dbReference>
<dbReference type="PROSITE" id="PS50109">
    <property type="entry name" value="HIS_KIN"/>
    <property type="match status" value="1"/>
</dbReference>
<keyword evidence="4" id="KW-0808">Transferase</keyword>
<dbReference type="InterPro" id="IPR037522">
    <property type="entry name" value="HD_GYP_dom"/>
</dbReference>
<evidence type="ECO:0000259" key="1">
    <source>
        <dbReference type="PROSITE" id="PS50109"/>
    </source>
</evidence>
<name>E4TEU1_CALNY</name>
<dbReference type="InterPro" id="IPR000014">
    <property type="entry name" value="PAS"/>
</dbReference>
<dbReference type="InterPro" id="IPR036890">
    <property type="entry name" value="HATPase_C_sf"/>
</dbReference>
<dbReference type="SMART" id="SM00387">
    <property type="entry name" value="HATPase_c"/>
    <property type="match status" value="1"/>
</dbReference>
<dbReference type="HOGENOM" id="CLU_349748_0_0_0"/>
<protein>
    <submittedName>
        <fullName evidence="4">PAS/PAC sensor signal transduction histidine kinase</fullName>
    </submittedName>
</protein>
<organism evidence="4 5">
    <name type="scientific">Calditerrivibrio nitroreducens (strain DSM 19672 / NBRC 101217 / Yu37-1)</name>
    <dbReference type="NCBI Taxonomy" id="768670"/>
    <lineage>
        <taxon>Bacteria</taxon>
        <taxon>Pseudomonadati</taxon>
        <taxon>Deferribacterota</taxon>
        <taxon>Deferribacteres</taxon>
        <taxon>Deferribacterales</taxon>
        <taxon>Calditerrivibrionaceae</taxon>
    </lineage>
</organism>
<dbReference type="Pfam" id="PF01966">
    <property type="entry name" value="HD"/>
    <property type="match status" value="1"/>
</dbReference>
<dbReference type="InterPro" id="IPR005467">
    <property type="entry name" value="His_kinase_dom"/>
</dbReference>
<evidence type="ECO:0000313" key="5">
    <source>
        <dbReference type="Proteomes" id="UP000007039"/>
    </source>
</evidence>
<dbReference type="InterPro" id="IPR003607">
    <property type="entry name" value="HD/PDEase_dom"/>
</dbReference>
<dbReference type="OrthoDB" id="9804747at2"/>
<keyword evidence="5" id="KW-1185">Reference proteome</keyword>
<gene>
    <name evidence="4" type="ordered locus">Calni_0434</name>
</gene>
<dbReference type="eggNOG" id="COG3437">
    <property type="taxonomic scope" value="Bacteria"/>
</dbReference>
<dbReference type="SUPFAM" id="SSF109604">
    <property type="entry name" value="HD-domain/PDEase-like"/>
    <property type="match status" value="2"/>
</dbReference>